<dbReference type="Proteomes" id="UP000614216">
    <property type="component" value="Unassembled WGS sequence"/>
</dbReference>
<evidence type="ECO:0000313" key="1">
    <source>
        <dbReference type="EMBL" id="MBL6446577.1"/>
    </source>
</evidence>
<evidence type="ECO:0000313" key="2">
    <source>
        <dbReference type="Proteomes" id="UP000614216"/>
    </source>
</evidence>
<reference evidence="1" key="1">
    <citation type="submission" date="2021-01" db="EMBL/GenBank/DDBJ databases">
        <title>Fulvivirga kasyanovii gen. nov., sp nov., a novel member of the phylum Bacteroidetes isolated from seawater in a mussel farm.</title>
        <authorList>
            <person name="Zhao L.-H."/>
            <person name="Wang Z.-J."/>
        </authorList>
    </citation>
    <scope>NUCLEOTIDE SEQUENCE</scope>
    <source>
        <strain evidence="1">29W222</strain>
    </source>
</reference>
<accession>A0A937FXJ5</accession>
<name>A0A937FXJ5_9BACT</name>
<proteinExistence type="predicted"/>
<keyword evidence="2" id="KW-1185">Reference proteome</keyword>
<comment type="caution">
    <text evidence="1">The sequence shown here is derived from an EMBL/GenBank/DDBJ whole genome shotgun (WGS) entry which is preliminary data.</text>
</comment>
<dbReference type="EMBL" id="JAEUGD010000031">
    <property type="protein sequence ID" value="MBL6446577.1"/>
    <property type="molecule type" value="Genomic_DNA"/>
</dbReference>
<sequence>MKNLAVIILIFFVSGISLTARSQSLDVIKNIRNELFYTDFNFNKCEKYYNYIVSLNDKSPLIQAYQAAAESLMAKHSWNPLNKFSYLKNAQELLNDAVKADEENPEIRFLRLYIQRSIPSYMGMSGDIAEDKAAILTHLDKLNVEELGRDIATYIATYMAATDLTTAPEASLIKEKLEVN</sequence>
<organism evidence="1 2">
    <name type="scientific">Fulvivirga marina</name>
    <dbReference type="NCBI Taxonomy" id="2494733"/>
    <lineage>
        <taxon>Bacteria</taxon>
        <taxon>Pseudomonadati</taxon>
        <taxon>Bacteroidota</taxon>
        <taxon>Cytophagia</taxon>
        <taxon>Cytophagales</taxon>
        <taxon>Fulvivirgaceae</taxon>
        <taxon>Fulvivirga</taxon>
    </lineage>
</organism>
<dbReference type="RefSeq" id="WP_202856109.1">
    <property type="nucleotide sequence ID" value="NZ_JAEUGD010000031.1"/>
</dbReference>
<protein>
    <submittedName>
        <fullName evidence="1">Uncharacterized protein</fullName>
    </submittedName>
</protein>
<gene>
    <name evidence="1" type="ORF">JMN32_09665</name>
</gene>
<dbReference type="AlphaFoldDB" id="A0A937FXJ5"/>